<keyword evidence="4" id="KW-0597">Phosphoprotein</keyword>
<evidence type="ECO:0000256" key="1">
    <source>
        <dbReference type="ARBA" id="ARBA00023015"/>
    </source>
</evidence>
<accession>A0A5P2HFA6</accession>
<keyword evidence="2" id="KW-0238">DNA-binding</keyword>
<dbReference type="SMART" id="SM00421">
    <property type="entry name" value="HTH_LUXR"/>
    <property type="match status" value="1"/>
</dbReference>
<dbReference type="AlphaFoldDB" id="A0A5P2HFA6"/>
<dbReference type="EMBL" id="CP044067">
    <property type="protein sequence ID" value="QET05935.1"/>
    <property type="molecule type" value="Genomic_DNA"/>
</dbReference>
<protein>
    <submittedName>
        <fullName evidence="7">Response regulator transcription factor</fullName>
    </submittedName>
</protein>
<gene>
    <name evidence="7" type="ORF">FOB72_28785</name>
</gene>
<feature type="domain" description="HTH luxR-type" evidence="5">
    <location>
        <begin position="155"/>
        <end position="220"/>
    </location>
</feature>
<dbReference type="GO" id="GO:0000160">
    <property type="term" value="P:phosphorelay signal transduction system"/>
    <property type="evidence" value="ECO:0007669"/>
    <property type="project" value="InterPro"/>
</dbReference>
<dbReference type="SMART" id="SM00448">
    <property type="entry name" value="REC"/>
    <property type="match status" value="1"/>
</dbReference>
<dbReference type="Gene3D" id="1.10.10.10">
    <property type="entry name" value="Winged helix-like DNA-binding domain superfamily/Winged helix DNA-binding domain"/>
    <property type="match status" value="1"/>
</dbReference>
<dbReference type="PRINTS" id="PR00038">
    <property type="entry name" value="HTHLUXR"/>
</dbReference>
<dbReference type="CDD" id="cd17537">
    <property type="entry name" value="REC_FixJ"/>
    <property type="match status" value="1"/>
</dbReference>
<dbReference type="Gene3D" id="3.40.50.2300">
    <property type="match status" value="1"/>
</dbReference>
<dbReference type="InterPro" id="IPR011006">
    <property type="entry name" value="CheY-like_superfamily"/>
</dbReference>
<evidence type="ECO:0000256" key="4">
    <source>
        <dbReference type="PROSITE-ProRule" id="PRU00169"/>
    </source>
</evidence>
<dbReference type="PANTHER" id="PTHR44688">
    <property type="entry name" value="DNA-BINDING TRANSCRIPTIONAL ACTIVATOR DEVR_DOSR"/>
    <property type="match status" value="1"/>
</dbReference>
<dbReference type="PROSITE" id="PS50110">
    <property type="entry name" value="RESPONSE_REGULATORY"/>
    <property type="match status" value="1"/>
</dbReference>
<proteinExistence type="predicted"/>
<dbReference type="CDD" id="cd06170">
    <property type="entry name" value="LuxR_C_like"/>
    <property type="match status" value="1"/>
</dbReference>
<dbReference type="PROSITE" id="PS50043">
    <property type="entry name" value="HTH_LUXR_2"/>
    <property type="match status" value="1"/>
</dbReference>
<feature type="domain" description="Response regulatory" evidence="6">
    <location>
        <begin position="25"/>
        <end position="139"/>
    </location>
</feature>
<dbReference type="Proteomes" id="UP000322822">
    <property type="component" value="Chromosome 2"/>
</dbReference>
<dbReference type="InterPro" id="IPR000792">
    <property type="entry name" value="Tscrpt_reg_LuxR_C"/>
</dbReference>
<name>A0A5P2HFA6_9BURK</name>
<evidence type="ECO:0000256" key="3">
    <source>
        <dbReference type="ARBA" id="ARBA00023163"/>
    </source>
</evidence>
<dbReference type="GO" id="GO:0003677">
    <property type="term" value="F:DNA binding"/>
    <property type="evidence" value="ECO:0007669"/>
    <property type="project" value="UniProtKB-KW"/>
</dbReference>
<reference evidence="7 8" key="1">
    <citation type="submission" date="2019-09" db="EMBL/GenBank/DDBJ databases">
        <title>FDA dAtabase for Regulatory Grade micrObial Sequences (FDA-ARGOS): Supporting development and validation of Infectious Disease Dx tests.</title>
        <authorList>
            <person name="Sciortino C."/>
            <person name="Tallon L."/>
            <person name="Sadzewicz L."/>
            <person name="Vavikolanu K."/>
            <person name="Mehta A."/>
            <person name="Aluvathingal J."/>
            <person name="Nadendla S."/>
            <person name="Nandy P."/>
            <person name="Geyer C."/>
            <person name="Yan Y."/>
            <person name="Sichtig H."/>
        </authorList>
    </citation>
    <scope>NUCLEOTIDE SEQUENCE [LARGE SCALE GENOMIC DNA]</scope>
    <source>
        <strain evidence="7 8">FDAARGOS_664</strain>
    </source>
</reference>
<evidence type="ECO:0000259" key="6">
    <source>
        <dbReference type="PROSITE" id="PS50110"/>
    </source>
</evidence>
<evidence type="ECO:0000256" key="2">
    <source>
        <dbReference type="ARBA" id="ARBA00023125"/>
    </source>
</evidence>
<keyword evidence="3" id="KW-0804">Transcription</keyword>
<dbReference type="PANTHER" id="PTHR44688:SF16">
    <property type="entry name" value="DNA-BINDING TRANSCRIPTIONAL ACTIVATOR DEVR_DOSR"/>
    <property type="match status" value="1"/>
</dbReference>
<evidence type="ECO:0000259" key="5">
    <source>
        <dbReference type="PROSITE" id="PS50043"/>
    </source>
</evidence>
<feature type="modified residue" description="4-aspartylphosphate" evidence="4">
    <location>
        <position position="74"/>
    </location>
</feature>
<evidence type="ECO:0000313" key="8">
    <source>
        <dbReference type="Proteomes" id="UP000322822"/>
    </source>
</evidence>
<dbReference type="InterPro" id="IPR036388">
    <property type="entry name" value="WH-like_DNA-bd_sf"/>
</dbReference>
<dbReference type="SUPFAM" id="SSF52172">
    <property type="entry name" value="CheY-like"/>
    <property type="match status" value="1"/>
</dbReference>
<keyword evidence="1" id="KW-0805">Transcription regulation</keyword>
<dbReference type="InterPro" id="IPR001789">
    <property type="entry name" value="Sig_transdc_resp-reg_receiver"/>
</dbReference>
<dbReference type="OrthoDB" id="9802186at2"/>
<organism evidence="7 8">
    <name type="scientific">Cupriavidus pauculus</name>
    <dbReference type="NCBI Taxonomy" id="82633"/>
    <lineage>
        <taxon>Bacteria</taxon>
        <taxon>Pseudomonadati</taxon>
        <taxon>Pseudomonadota</taxon>
        <taxon>Betaproteobacteria</taxon>
        <taxon>Burkholderiales</taxon>
        <taxon>Burkholderiaceae</taxon>
        <taxon>Cupriavidus</taxon>
    </lineage>
</organism>
<dbReference type="GO" id="GO:0006355">
    <property type="term" value="P:regulation of DNA-templated transcription"/>
    <property type="evidence" value="ECO:0007669"/>
    <property type="project" value="InterPro"/>
</dbReference>
<dbReference type="Pfam" id="PF00072">
    <property type="entry name" value="Response_reg"/>
    <property type="match status" value="1"/>
</dbReference>
<dbReference type="Pfam" id="PF00196">
    <property type="entry name" value="GerE"/>
    <property type="match status" value="1"/>
</dbReference>
<evidence type="ECO:0000313" key="7">
    <source>
        <dbReference type="EMBL" id="QET05935.1"/>
    </source>
</evidence>
<sequence>MAVWSLAVNPSFLLPSRERVLPDALVYIVDDDPHMNGALADLLRSVGIASRGFLAAQEFLQSELEDLPGCLVLDVRLRGTNGLDLQEHLRLHGIDLPIIFITAHGDIEMSVRAMKAGAHDFLTKPFRDQVFLDAVSGAIEADRCKRATFRCGLDLRARFSSLSDREREVMLLAASGLMNKQIAGRIGISEVTIKIHRSKAMRKMAARTFADLVKMVHELGDAAARQEPAFAVPRATAMPAARAAG</sequence>